<name>A0A0E9VIS4_ANGAN</name>
<reference evidence="1" key="1">
    <citation type="submission" date="2014-11" db="EMBL/GenBank/DDBJ databases">
        <authorList>
            <person name="Amaro Gonzalez C."/>
        </authorList>
    </citation>
    <scope>NUCLEOTIDE SEQUENCE</scope>
</reference>
<dbReference type="EMBL" id="GBXM01030538">
    <property type="protein sequence ID" value="JAH78039.1"/>
    <property type="molecule type" value="Transcribed_RNA"/>
</dbReference>
<organism evidence="1">
    <name type="scientific">Anguilla anguilla</name>
    <name type="common">European freshwater eel</name>
    <name type="synonym">Muraena anguilla</name>
    <dbReference type="NCBI Taxonomy" id="7936"/>
    <lineage>
        <taxon>Eukaryota</taxon>
        <taxon>Metazoa</taxon>
        <taxon>Chordata</taxon>
        <taxon>Craniata</taxon>
        <taxon>Vertebrata</taxon>
        <taxon>Euteleostomi</taxon>
        <taxon>Actinopterygii</taxon>
        <taxon>Neopterygii</taxon>
        <taxon>Teleostei</taxon>
        <taxon>Anguilliformes</taxon>
        <taxon>Anguillidae</taxon>
        <taxon>Anguilla</taxon>
    </lineage>
</organism>
<dbReference type="EMBL" id="GBXM01037381">
    <property type="protein sequence ID" value="JAH71196.1"/>
    <property type="molecule type" value="Transcribed_RNA"/>
</dbReference>
<proteinExistence type="predicted"/>
<dbReference type="AlphaFoldDB" id="A0A0E9VIS4"/>
<evidence type="ECO:0000313" key="1">
    <source>
        <dbReference type="EMBL" id="JAH78039.1"/>
    </source>
</evidence>
<dbReference type="EMBL" id="GBXM01032857">
    <property type="protein sequence ID" value="JAH75720.1"/>
    <property type="molecule type" value="Transcribed_RNA"/>
</dbReference>
<accession>A0A0E9VIS4</accession>
<dbReference type="EMBL" id="GBXM01041407">
    <property type="protein sequence ID" value="JAH67170.1"/>
    <property type="molecule type" value="Transcribed_RNA"/>
</dbReference>
<reference evidence="1" key="2">
    <citation type="journal article" date="2015" name="Fish Shellfish Immunol.">
        <title>Early steps in the European eel (Anguilla anguilla)-Vibrio vulnificus interaction in the gills: Role of the RtxA13 toxin.</title>
        <authorList>
            <person name="Callol A."/>
            <person name="Pajuelo D."/>
            <person name="Ebbesson L."/>
            <person name="Teles M."/>
            <person name="MacKenzie S."/>
            <person name="Amaro C."/>
        </authorList>
    </citation>
    <scope>NUCLEOTIDE SEQUENCE</scope>
</reference>
<sequence length="23" mass="2679">MRFWNIPEAHSPRAAELVLGREV</sequence>
<protein>
    <submittedName>
        <fullName evidence="1">Uncharacterized protein</fullName>
    </submittedName>
</protein>